<dbReference type="InterPro" id="IPR010159">
    <property type="entry name" value="N-acyl_aa_amidohydrolase"/>
</dbReference>
<feature type="active site" description="Proton acceptor" evidence="9">
    <location>
        <position position="176"/>
    </location>
</feature>
<keyword evidence="12" id="KW-1185">Reference proteome</keyword>
<reference evidence="13" key="1">
    <citation type="submission" date="2025-08" db="UniProtKB">
        <authorList>
            <consortium name="RefSeq"/>
        </authorList>
    </citation>
    <scope>IDENTIFICATION</scope>
</reference>
<comment type="subcellular location">
    <subcellularLocation>
        <location evidence="1">Cytoplasm</location>
    </subcellularLocation>
</comment>
<gene>
    <name evidence="13" type="primary">LOC113497189</name>
</gene>
<feature type="active site" evidence="9">
    <location>
        <position position="110"/>
    </location>
</feature>
<dbReference type="GO" id="GO:0005737">
    <property type="term" value="C:cytoplasm"/>
    <property type="evidence" value="ECO:0007669"/>
    <property type="project" value="UniProtKB-SubCell"/>
</dbReference>
<evidence type="ECO:0000256" key="6">
    <source>
        <dbReference type="ARBA" id="ARBA00022801"/>
    </source>
</evidence>
<dbReference type="InterPro" id="IPR011650">
    <property type="entry name" value="Peptidase_M20_dimer"/>
</dbReference>
<feature type="binding site" evidence="10">
    <location>
        <position position="142"/>
    </location>
    <ligand>
        <name>Zn(2+)</name>
        <dbReference type="ChEBI" id="CHEBI:29105"/>
        <label>2</label>
    </ligand>
</feature>
<feature type="binding site" evidence="10">
    <location>
        <position position="204"/>
    </location>
    <ligand>
        <name>Zn(2+)</name>
        <dbReference type="ChEBI" id="CHEBI:29105"/>
        <label>1</label>
    </ligand>
</feature>
<dbReference type="RefSeq" id="XP_026732406.1">
    <property type="nucleotide sequence ID" value="XM_026876605.1"/>
</dbReference>
<dbReference type="Pfam" id="PF07687">
    <property type="entry name" value="M20_dimer"/>
    <property type="match status" value="1"/>
</dbReference>
<evidence type="ECO:0000259" key="11">
    <source>
        <dbReference type="Pfam" id="PF07687"/>
    </source>
</evidence>
<feature type="binding site" evidence="10">
    <location>
        <position position="108"/>
    </location>
    <ligand>
        <name>Zn(2+)</name>
        <dbReference type="ChEBI" id="CHEBI:29105"/>
        <label>1</label>
    </ligand>
</feature>
<feature type="binding site" evidence="10">
    <location>
        <position position="404"/>
    </location>
    <ligand>
        <name>Zn(2+)</name>
        <dbReference type="ChEBI" id="CHEBI:29105"/>
        <label>2</label>
    </ligand>
</feature>
<dbReference type="PROSITE" id="PS00759">
    <property type="entry name" value="ARGE_DAPE_CPG2_2"/>
    <property type="match status" value="1"/>
</dbReference>
<evidence type="ECO:0000256" key="7">
    <source>
        <dbReference type="ARBA" id="ARBA00022833"/>
    </source>
</evidence>
<feature type="binding site" evidence="10">
    <location>
        <position position="177"/>
    </location>
    <ligand>
        <name>Zn(2+)</name>
        <dbReference type="ChEBI" id="CHEBI:29105"/>
        <label>2</label>
    </ligand>
</feature>
<accession>A0A7E5VWB0</accession>
<evidence type="ECO:0000256" key="10">
    <source>
        <dbReference type="PIRSR" id="PIRSR036696-2"/>
    </source>
</evidence>
<comment type="similarity">
    <text evidence="2">Belongs to the peptidase M20A family.</text>
</comment>
<dbReference type="PANTHER" id="PTHR45892">
    <property type="entry name" value="AMINOACYLASE-1"/>
    <property type="match status" value="1"/>
</dbReference>
<dbReference type="Gene3D" id="3.40.630.10">
    <property type="entry name" value="Zn peptidases"/>
    <property type="match status" value="1"/>
</dbReference>
<evidence type="ECO:0000256" key="3">
    <source>
        <dbReference type="ARBA" id="ARBA00011913"/>
    </source>
</evidence>
<proteinExistence type="inferred from homology"/>
<feature type="domain" description="Peptidase M20 dimerisation" evidence="11">
    <location>
        <begin position="223"/>
        <end position="331"/>
    </location>
</feature>
<dbReference type="InterPro" id="IPR001261">
    <property type="entry name" value="ArgE/DapE_CS"/>
</dbReference>
<dbReference type="GO" id="GO:0004046">
    <property type="term" value="F:aminoacylase activity"/>
    <property type="evidence" value="ECO:0007669"/>
    <property type="project" value="UniProtKB-EC"/>
</dbReference>
<dbReference type="InParanoid" id="A0A7E5VWB0"/>
<dbReference type="AlphaFoldDB" id="A0A7E5VWB0"/>
<dbReference type="InterPro" id="IPR036264">
    <property type="entry name" value="Bact_exopeptidase_dim_dom"/>
</dbReference>
<name>A0A7E5VWB0_TRINI</name>
<dbReference type="OrthoDB" id="3064516at2759"/>
<evidence type="ECO:0000256" key="8">
    <source>
        <dbReference type="ARBA" id="ARBA00029656"/>
    </source>
</evidence>
<organism evidence="12 13">
    <name type="scientific">Trichoplusia ni</name>
    <name type="common">Cabbage looper</name>
    <dbReference type="NCBI Taxonomy" id="7111"/>
    <lineage>
        <taxon>Eukaryota</taxon>
        <taxon>Metazoa</taxon>
        <taxon>Ecdysozoa</taxon>
        <taxon>Arthropoda</taxon>
        <taxon>Hexapoda</taxon>
        <taxon>Insecta</taxon>
        <taxon>Pterygota</taxon>
        <taxon>Neoptera</taxon>
        <taxon>Endopterygota</taxon>
        <taxon>Lepidoptera</taxon>
        <taxon>Glossata</taxon>
        <taxon>Ditrysia</taxon>
        <taxon>Noctuoidea</taxon>
        <taxon>Noctuidae</taxon>
        <taxon>Plusiinae</taxon>
        <taxon>Trichoplusia</taxon>
    </lineage>
</organism>
<dbReference type="NCBIfam" id="TIGR01880">
    <property type="entry name" value="Ac-peptdase-euk"/>
    <property type="match status" value="1"/>
</dbReference>
<dbReference type="SUPFAM" id="SSF53187">
    <property type="entry name" value="Zn-dependent exopeptidases"/>
    <property type="match status" value="1"/>
</dbReference>
<dbReference type="EC" id="3.5.1.14" evidence="3"/>
<dbReference type="GeneID" id="113497189"/>
<dbReference type="KEGG" id="tnl:113497189"/>
<keyword evidence="4" id="KW-0963">Cytoplasm</keyword>
<dbReference type="Proteomes" id="UP000322000">
    <property type="component" value="Chromosome 9"/>
</dbReference>
<dbReference type="InterPro" id="IPR052083">
    <property type="entry name" value="Aminoacylase-1_M20A"/>
</dbReference>
<dbReference type="Pfam" id="PF01546">
    <property type="entry name" value="Peptidase_M20"/>
    <property type="match status" value="1"/>
</dbReference>
<dbReference type="PIRSF" id="PIRSF036696">
    <property type="entry name" value="ACY-1"/>
    <property type="match status" value="1"/>
</dbReference>
<evidence type="ECO:0000256" key="1">
    <source>
        <dbReference type="ARBA" id="ARBA00004496"/>
    </source>
</evidence>
<dbReference type="SUPFAM" id="SSF55031">
    <property type="entry name" value="Bacterial exopeptidase dimerisation domain"/>
    <property type="match status" value="1"/>
</dbReference>
<dbReference type="Gene3D" id="1.10.150.900">
    <property type="match status" value="1"/>
</dbReference>
<evidence type="ECO:0000313" key="12">
    <source>
        <dbReference type="Proteomes" id="UP000322000"/>
    </source>
</evidence>
<dbReference type="InterPro" id="IPR002933">
    <property type="entry name" value="Peptidase_M20"/>
</dbReference>
<keyword evidence="7 10" id="KW-0862">Zinc</keyword>
<evidence type="ECO:0000256" key="2">
    <source>
        <dbReference type="ARBA" id="ARBA00006247"/>
    </source>
</evidence>
<dbReference type="GO" id="GO:0006520">
    <property type="term" value="P:amino acid metabolic process"/>
    <property type="evidence" value="ECO:0007669"/>
    <property type="project" value="InterPro"/>
</dbReference>
<keyword evidence="5 10" id="KW-0479">Metal-binding</keyword>
<evidence type="ECO:0000313" key="13">
    <source>
        <dbReference type="RefSeq" id="XP_026732406.1"/>
    </source>
</evidence>
<evidence type="ECO:0000256" key="5">
    <source>
        <dbReference type="ARBA" id="ARBA00022723"/>
    </source>
</evidence>
<keyword evidence="6" id="KW-0378">Hydrolase</keyword>
<dbReference type="Gene3D" id="3.30.70.360">
    <property type="match status" value="1"/>
</dbReference>
<protein>
    <recommendedName>
        <fullName evidence="3">N-acyl-aliphatic-L-amino acid amidohydrolase</fullName>
        <ecNumber evidence="3">3.5.1.14</ecNumber>
    </recommendedName>
    <alternativeName>
        <fullName evidence="8">N-acyl-L-amino-acid amidohydrolase</fullName>
    </alternativeName>
</protein>
<feature type="binding site" evidence="10">
    <location>
        <position position="142"/>
    </location>
    <ligand>
        <name>Zn(2+)</name>
        <dbReference type="ChEBI" id="CHEBI:29105"/>
        <label>1</label>
    </ligand>
</feature>
<dbReference type="PROSITE" id="PS00758">
    <property type="entry name" value="ARGE_DAPE_CPG2_1"/>
    <property type="match status" value="1"/>
</dbReference>
<dbReference type="PANTHER" id="PTHR45892:SF1">
    <property type="entry name" value="AMINOACYLASE-1"/>
    <property type="match status" value="1"/>
</dbReference>
<sequence>MSLLATPSFKIRGEKMMTYIPILLAVLLGSQGQAKVADSDAVKLLQKYVQINTVTTSDLTKAVDFWKQLAAEDNLPISVHEYTPGYPVVIIKWAGTDDSLDSIMLNSHMDVVPAAMSDGWTYDPFSGHLDTNGDIYGRGTQDMKSVSIQYYMALRRLKANNIPLLRNVYMTLMPDEELGAENGMIPFLKSQEFLDMNVGLELDEGTSYPIPFIPVFYQDKVVWQIRVDCYGISAHGSTFPTTDSTATGKCNNVINRFFQFRDEQYALYGKAAQDNAGGYTSINLNRINAGTADNVIPSHVSLVFDMRLGNTVDTEEFDATLHKWISEAGENITLTYILKNQQSPATYTNTTTPYWTAITTAAASAGVIVAPILPPGSTDARHVRNAGYPAYGVSPMPSTELLLHSVNERLNKNTFTKGISFYEKVIKNLANVPGSATAQNPVAYLYKTAE</sequence>
<comment type="cofactor">
    <cofactor evidence="10">
        <name>Zn(2+)</name>
        <dbReference type="ChEBI" id="CHEBI:29105"/>
    </cofactor>
    <text evidence="10">Binds 2 Zn(2+) ions per subunit.</text>
</comment>
<evidence type="ECO:0000256" key="4">
    <source>
        <dbReference type="ARBA" id="ARBA00022490"/>
    </source>
</evidence>
<dbReference type="GO" id="GO:0046872">
    <property type="term" value="F:metal ion binding"/>
    <property type="evidence" value="ECO:0007669"/>
    <property type="project" value="UniProtKB-KW"/>
</dbReference>
<evidence type="ECO:0000256" key="9">
    <source>
        <dbReference type="PIRSR" id="PIRSR036696-1"/>
    </source>
</evidence>